<dbReference type="Pfam" id="PF12224">
    <property type="entry name" value="Amidoligase_2"/>
    <property type="match status" value="1"/>
</dbReference>
<organism evidence="1 2">
    <name type="scientific">Pistricoccus aurantiacus</name>
    <dbReference type="NCBI Taxonomy" id="1883414"/>
    <lineage>
        <taxon>Bacteria</taxon>
        <taxon>Pseudomonadati</taxon>
        <taxon>Pseudomonadota</taxon>
        <taxon>Gammaproteobacteria</taxon>
        <taxon>Oceanospirillales</taxon>
        <taxon>Halomonadaceae</taxon>
        <taxon>Pistricoccus</taxon>
    </lineage>
</organism>
<dbReference type="OrthoDB" id="5597599at2"/>
<dbReference type="InterPro" id="IPR022025">
    <property type="entry name" value="Amidoligase_2"/>
</dbReference>
<keyword evidence="1" id="KW-0436">Ligase</keyword>
<evidence type="ECO:0000313" key="2">
    <source>
        <dbReference type="Proteomes" id="UP000321272"/>
    </source>
</evidence>
<dbReference type="AlphaFoldDB" id="A0A5B8STU2"/>
<dbReference type="KEGG" id="paur:FGL86_09835"/>
<proteinExistence type="predicted"/>
<protein>
    <submittedName>
        <fullName evidence="1">Amidoligase enzyme</fullName>
    </submittedName>
</protein>
<name>A0A5B8STU2_9GAMM</name>
<dbReference type="Proteomes" id="UP000321272">
    <property type="component" value="Chromosome"/>
</dbReference>
<evidence type="ECO:0000313" key="1">
    <source>
        <dbReference type="EMBL" id="QEA39347.1"/>
    </source>
</evidence>
<gene>
    <name evidence="1" type="ORF">FGL86_09835</name>
</gene>
<keyword evidence="2" id="KW-1185">Reference proteome</keyword>
<dbReference type="EMBL" id="CP042382">
    <property type="protein sequence ID" value="QEA39347.1"/>
    <property type="molecule type" value="Genomic_DNA"/>
</dbReference>
<dbReference type="GO" id="GO:0016874">
    <property type="term" value="F:ligase activity"/>
    <property type="evidence" value="ECO:0007669"/>
    <property type="project" value="UniProtKB-KW"/>
</dbReference>
<dbReference type="RefSeq" id="WP_147184399.1">
    <property type="nucleotide sequence ID" value="NZ_CP042382.1"/>
</dbReference>
<accession>A0A5B8STU2</accession>
<sequence>MKPQAPPVTTNTKGEARRVGVEIEFAGIEPHGAAELVAEHFAGRIENLSPHRLKVVDTRWGDFTIELDAQYAHPDSQIIAHEQPLEEDDAKARQRHHERIERHLRTRELIGDMVSGLVPTEIVCPPMPWDTLGELDNLFASLRNHGAKGTEDSLLYGFGLHLNPEVPSLEVKSVLAHLRAYLLLAASLRKQIDIDITREMLPHANPFPRTYALKLLDPRYAPDLDTLIKDYLLDNPTRNRELDMLPLFAFLRPEYPSELLRDVLIKPRPTFHYRLPNARLSAPDWNATVEWNRWVQVERLAADTKRLDQRTRAYFKEQQRSFIQRWRNRLRQWMHR</sequence>
<reference evidence="1 2" key="1">
    <citation type="submission" date="2019-06" db="EMBL/GenBank/DDBJ databases">
        <title>Genome analyses of bacteria isolated from kimchi.</title>
        <authorList>
            <person name="Lee S."/>
            <person name="Ahn S."/>
            <person name="Roh S."/>
        </authorList>
    </citation>
    <scope>NUCLEOTIDE SEQUENCE [LARGE SCALE GENOMIC DNA]</scope>
    <source>
        <strain evidence="1 2">CBA4606</strain>
    </source>
</reference>